<evidence type="ECO:0000256" key="1">
    <source>
        <dbReference type="SAM" id="Phobius"/>
    </source>
</evidence>
<organism evidence="2">
    <name type="scientific">Scrofimicrobium appendicitidis</name>
    <dbReference type="NCBI Taxonomy" id="3079930"/>
    <lineage>
        <taxon>Bacteria</taxon>
        <taxon>Bacillati</taxon>
        <taxon>Actinomycetota</taxon>
        <taxon>Actinomycetes</taxon>
        <taxon>Actinomycetales</taxon>
        <taxon>Actinomycetaceae</taxon>
        <taxon>Scrofimicrobium</taxon>
    </lineage>
</organism>
<dbReference type="RefSeq" id="WP_350258992.1">
    <property type="nucleotide sequence ID" value="NZ_CP138335.1"/>
</dbReference>
<protein>
    <recommendedName>
        <fullName evidence="3">DUF4190 domain-containing protein</fullName>
    </recommendedName>
</protein>
<keyword evidence="1" id="KW-0812">Transmembrane</keyword>
<feature type="transmembrane region" description="Helical" evidence="1">
    <location>
        <begin position="111"/>
        <end position="134"/>
    </location>
</feature>
<proteinExistence type="predicted"/>
<feature type="transmembrane region" description="Helical" evidence="1">
    <location>
        <begin position="70"/>
        <end position="90"/>
    </location>
</feature>
<dbReference type="AlphaFoldDB" id="A0AAU7V941"/>
<keyword evidence="1" id="KW-1133">Transmembrane helix</keyword>
<gene>
    <name evidence="2" type="ORF">SAC06_04345</name>
</gene>
<dbReference type="KEGG" id="sapp:SAC06_04345"/>
<evidence type="ECO:0008006" key="3">
    <source>
        <dbReference type="Google" id="ProtNLM"/>
    </source>
</evidence>
<dbReference type="EMBL" id="CP138335">
    <property type="protein sequence ID" value="XBW08792.1"/>
    <property type="molecule type" value="Genomic_DNA"/>
</dbReference>
<sequence>MNPWLTILVVTVALLVSAGGGYLLVAGLFRLIANEPPAGSTPDPGELARSDHPAEKVLRGGTWIGILERLATTASLLAGQVALVAVVVAIKGFGRFDQLKGNPAASEKFTVGTMASLLWAGAVGGLARLVLAWLA</sequence>
<evidence type="ECO:0000313" key="2">
    <source>
        <dbReference type="EMBL" id="XBW08792.1"/>
    </source>
</evidence>
<name>A0AAU7V941_9ACTO</name>
<accession>A0AAU7V941</accession>
<reference evidence="2" key="1">
    <citation type="submission" date="2023-11" db="EMBL/GenBank/DDBJ databases">
        <title>Scrofimicrobium hongkongense sp. nov., isolated from a patient with peritonitis.</title>
        <authorList>
            <person name="Lao H.Y."/>
            <person name="Wong A.Y.P."/>
            <person name="Ng T.L."/>
            <person name="Wong R.Y.L."/>
            <person name="Yau M.C.Y."/>
            <person name="Lam J.Y.W."/>
            <person name="Siu G.K.H."/>
        </authorList>
    </citation>
    <scope>NUCLEOTIDE SEQUENCE</scope>
    <source>
        <strain evidence="2">R131</strain>
    </source>
</reference>
<keyword evidence="1" id="KW-0472">Membrane</keyword>